<keyword evidence="1" id="KW-1133">Transmembrane helix</keyword>
<evidence type="ECO:0000313" key="3">
    <source>
        <dbReference type="Proteomes" id="UP000605784"/>
    </source>
</evidence>
<comment type="caution">
    <text evidence="2">The sequence shown here is derived from an EMBL/GenBank/DDBJ whole genome shotgun (WGS) entry which is preliminary data.</text>
</comment>
<reference evidence="2" key="1">
    <citation type="journal article" date="2014" name="Int. J. Syst. Evol. Microbiol.">
        <title>Complete genome sequence of Corynebacterium casei LMG S-19264T (=DSM 44701T), isolated from a smear-ripened cheese.</title>
        <authorList>
            <consortium name="US DOE Joint Genome Institute (JGI-PGF)"/>
            <person name="Walter F."/>
            <person name="Albersmeier A."/>
            <person name="Kalinowski J."/>
            <person name="Ruckert C."/>
        </authorList>
    </citation>
    <scope>NUCLEOTIDE SEQUENCE</scope>
    <source>
        <strain evidence="2">JCM 17820</strain>
    </source>
</reference>
<protein>
    <submittedName>
        <fullName evidence="2">Uncharacterized protein</fullName>
    </submittedName>
</protein>
<organism evidence="2 3">
    <name type="scientific">Haloarcula pellucida</name>
    <dbReference type="NCBI Taxonomy" id="1427151"/>
    <lineage>
        <taxon>Archaea</taxon>
        <taxon>Methanobacteriati</taxon>
        <taxon>Methanobacteriota</taxon>
        <taxon>Stenosarchaea group</taxon>
        <taxon>Halobacteria</taxon>
        <taxon>Halobacteriales</taxon>
        <taxon>Haloarculaceae</taxon>
        <taxon>Haloarcula</taxon>
    </lineage>
</organism>
<dbReference type="Proteomes" id="UP000605784">
    <property type="component" value="Unassembled WGS sequence"/>
</dbReference>
<evidence type="ECO:0000256" key="1">
    <source>
        <dbReference type="SAM" id="Phobius"/>
    </source>
</evidence>
<feature type="transmembrane region" description="Helical" evidence="1">
    <location>
        <begin position="96"/>
        <end position="113"/>
    </location>
</feature>
<feature type="transmembrane region" description="Helical" evidence="1">
    <location>
        <begin position="46"/>
        <end position="64"/>
    </location>
</feature>
<keyword evidence="3" id="KW-1185">Reference proteome</keyword>
<accession>A0A830GGK6</accession>
<dbReference type="RefSeq" id="WP_188994171.1">
    <property type="nucleotide sequence ID" value="NZ_BMOU01000001.1"/>
</dbReference>
<evidence type="ECO:0000313" key="2">
    <source>
        <dbReference type="EMBL" id="GGN86655.1"/>
    </source>
</evidence>
<name>A0A830GGK6_9EURY</name>
<sequence>MAPSSLPTDDSALDRYFWARHANPKSGWSRVPTLPLLIACLYRRDWRGLALTLAFVAVNPFLFAPPEDDSAWMTKGVYGERLWTKGDHDATSYPTVLNYLTGVAALYALYAAVRRRPAETALATALSMALKLWFVAEMVHLYEAERDASAGG</sequence>
<dbReference type="Pfam" id="PF20358">
    <property type="entry name" value="DUF6653"/>
    <property type="match status" value="1"/>
</dbReference>
<dbReference type="InterPro" id="IPR046595">
    <property type="entry name" value="DUF6653"/>
</dbReference>
<dbReference type="EMBL" id="BMOU01000001">
    <property type="protein sequence ID" value="GGN86655.1"/>
    <property type="molecule type" value="Genomic_DNA"/>
</dbReference>
<proteinExistence type="predicted"/>
<gene>
    <name evidence="2" type="ORF">GCM10009030_04560</name>
</gene>
<keyword evidence="1" id="KW-0472">Membrane</keyword>
<keyword evidence="1" id="KW-0812">Transmembrane</keyword>
<dbReference type="AlphaFoldDB" id="A0A830GGK6"/>
<reference evidence="2" key="2">
    <citation type="submission" date="2020-09" db="EMBL/GenBank/DDBJ databases">
        <authorList>
            <person name="Sun Q."/>
            <person name="Ohkuma M."/>
        </authorList>
    </citation>
    <scope>NUCLEOTIDE SEQUENCE</scope>
    <source>
        <strain evidence="2">JCM 17820</strain>
    </source>
</reference>